<proteinExistence type="predicted"/>
<gene>
    <name evidence="2" type="ORF">VNO77_03057</name>
</gene>
<organism evidence="2 3">
    <name type="scientific">Canavalia gladiata</name>
    <name type="common">Sword bean</name>
    <name type="synonym">Dolichos gladiatus</name>
    <dbReference type="NCBI Taxonomy" id="3824"/>
    <lineage>
        <taxon>Eukaryota</taxon>
        <taxon>Viridiplantae</taxon>
        <taxon>Streptophyta</taxon>
        <taxon>Embryophyta</taxon>
        <taxon>Tracheophyta</taxon>
        <taxon>Spermatophyta</taxon>
        <taxon>Magnoliopsida</taxon>
        <taxon>eudicotyledons</taxon>
        <taxon>Gunneridae</taxon>
        <taxon>Pentapetalae</taxon>
        <taxon>rosids</taxon>
        <taxon>fabids</taxon>
        <taxon>Fabales</taxon>
        <taxon>Fabaceae</taxon>
        <taxon>Papilionoideae</taxon>
        <taxon>50 kb inversion clade</taxon>
        <taxon>NPAAA clade</taxon>
        <taxon>indigoferoid/millettioid clade</taxon>
        <taxon>Phaseoleae</taxon>
        <taxon>Canavalia</taxon>
    </lineage>
</organism>
<protein>
    <submittedName>
        <fullName evidence="2">Uncharacterized protein</fullName>
    </submittedName>
</protein>
<evidence type="ECO:0000313" key="3">
    <source>
        <dbReference type="Proteomes" id="UP001367508"/>
    </source>
</evidence>
<dbReference type="Proteomes" id="UP001367508">
    <property type="component" value="Unassembled WGS sequence"/>
</dbReference>
<feature type="region of interest" description="Disordered" evidence="1">
    <location>
        <begin position="179"/>
        <end position="256"/>
    </location>
</feature>
<evidence type="ECO:0000256" key="1">
    <source>
        <dbReference type="SAM" id="MobiDB-lite"/>
    </source>
</evidence>
<comment type="caution">
    <text evidence="2">The sequence shown here is derived from an EMBL/GenBank/DDBJ whole genome shotgun (WGS) entry which is preliminary data.</text>
</comment>
<feature type="region of interest" description="Disordered" evidence="1">
    <location>
        <begin position="137"/>
        <end position="164"/>
    </location>
</feature>
<accession>A0AAN9MUR1</accession>
<feature type="compositionally biased region" description="Low complexity" evidence="1">
    <location>
        <begin position="196"/>
        <end position="227"/>
    </location>
</feature>
<keyword evidence="3" id="KW-1185">Reference proteome</keyword>
<dbReference type="AlphaFoldDB" id="A0AAN9MUR1"/>
<evidence type="ECO:0000313" key="2">
    <source>
        <dbReference type="EMBL" id="KAK7361032.1"/>
    </source>
</evidence>
<reference evidence="2 3" key="1">
    <citation type="submission" date="2024-01" db="EMBL/GenBank/DDBJ databases">
        <title>The genomes of 5 underutilized Papilionoideae crops provide insights into root nodulation and disease resistanc.</title>
        <authorList>
            <person name="Jiang F."/>
        </authorList>
    </citation>
    <scope>NUCLEOTIDE SEQUENCE [LARGE SCALE GENOMIC DNA]</scope>
    <source>
        <strain evidence="2">LVBAO_FW01</strain>
        <tissue evidence="2">Leaves</tissue>
    </source>
</reference>
<sequence>MNVNRCEDLGMRCMRFIEVRRSRSLILPSAVVDRSPGDLVHWFRLAQTRWKVRRTHWNNGRSDDRWRSWDGIDVVAPPLARELSPYLTKKKAKRLALVSAPSVDAEHHPFLSFFWLLPLSLEYSDFLRPQTLETKMENRGKIGAGEEPPLSKDNANGSSGFEPNLAGLAKKMVQKFVEEDHEKHSAPIHRRHRCINLNRNSNDNPDNGSNAPGSSGDSNSSSGEASGILKGQAACFGTSKRSSREGSWHNEGAQGASRGKNPLLQFLFNIPHSLYFLIGPHNSHNCY</sequence>
<name>A0AAN9MUR1_CANGL</name>
<dbReference type="EMBL" id="JAYMYQ010000001">
    <property type="protein sequence ID" value="KAK7361032.1"/>
    <property type="molecule type" value="Genomic_DNA"/>
</dbReference>